<dbReference type="AlphaFoldDB" id="A0A229UUX0"/>
<feature type="transmembrane region" description="Helical" evidence="10">
    <location>
        <begin position="352"/>
        <end position="373"/>
    </location>
</feature>
<dbReference type="InterPro" id="IPR003445">
    <property type="entry name" value="Cat_transpt"/>
</dbReference>
<evidence type="ECO:0000313" key="12">
    <source>
        <dbReference type="Proteomes" id="UP000215509"/>
    </source>
</evidence>
<feature type="transmembrane region" description="Helical" evidence="10">
    <location>
        <begin position="197"/>
        <end position="222"/>
    </location>
</feature>
<dbReference type="RefSeq" id="WP_094013956.1">
    <property type="nucleotide sequence ID" value="NZ_NMQW01000008.1"/>
</dbReference>
<evidence type="ECO:0000256" key="8">
    <source>
        <dbReference type="ARBA" id="ARBA00023065"/>
    </source>
</evidence>
<keyword evidence="4" id="KW-0633">Potassium transport</keyword>
<keyword evidence="7 10" id="KW-1133">Transmembrane helix</keyword>
<evidence type="ECO:0000256" key="9">
    <source>
        <dbReference type="ARBA" id="ARBA00023136"/>
    </source>
</evidence>
<comment type="caution">
    <text evidence="11">The sequence shown here is derived from an EMBL/GenBank/DDBJ whole genome shotgun (WGS) entry which is preliminary data.</text>
</comment>
<feature type="transmembrane region" description="Helical" evidence="10">
    <location>
        <begin position="76"/>
        <end position="100"/>
    </location>
</feature>
<evidence type="ECO:0000256" key="6">
    <source>
        <dbReference type="ARBA" id="ARBA00022958"/>
    </source>
</evidence>
<keyword evidence="12" id="KW-1185">Reference proteome</keyword>
<evidence type="ECO:0000256" key="7">
    <source>
        <dbReference type="ARBA" id="ARBA00022989"/>
    </source>
</evidence>
<dbReference type="GO" id="GO:0015379">
    <property type="term" value="F:potassium:chloride symporter activity"/>
    <property type="evidence" value="ECO:0007669"/>
    <property type="project" value="InterPro"/>
</dbReference>
<keyword evidence="9 10" id="KW-0472">Membrane</keyword>
<keyword evidence="8" id="KW-0406">Ion transport</keyword>
<evidence type="ECO:0000256" key="3">
    <source>
        <dbReference type="ARBA" id="ARBA00022475"/>
    </source>
</evidence>
<dbReference type="PANTHER" id="PTHR32024:SF1">
    <property type="entry name" value="KTR SYSTEM POTASSIUM UPTAKE PROTEIN B"/>
    <property type="match status" value="1"/>
</dbReference>
<sequence>MKSSLKRIELTPPQILVLGFAAIILCGAVLLSLPIASATGKSLSFLDALFTATSATCVTGLVVVDTGTSFTMFGQIVIVLLIQIGGLGFMTMSTLFAFALKKRISLKERLILQEAMNQGSMEGIVRLIRKVIRYSLTIELVAAVIFAIRWSFDLGPAKGIYYGIWHAISFFNNAGFDLFGPITGQFSSLTSYADDPIINIVSMGLIISGGLGFVVISDLLEYKKLKRLSLHTKVVLSATGILIVVGALVIYIFEFTNAKTLGSMNWHGKIWAALFQSVTPRTAGANTIDLGSMRQASQFFMIVLMFIGASPGSTGGGIKTTTFTTLIGAMVAMIRGKEDIVLFHYRLGKDRIMKAITLTMIALFLVIFVAMVLSTTEDHPFLMILFEVTSAFGTVGLTMGLTTDLTVFGKIMIALMMFAGRLGPLTLAYALGPKTEKELYRYPEGKITIG</sequence>
<evidence type="ECO:0000313" key="11">
    <source>
        <dbReference type="EMBL" id="OXM87208.1"/>
    </source>
</evidence>
<feature type="transmembrane region" description="Helical" evidence="10">
    <location>
        <begin position="234"/>
        <end position="253"/>
    </location>
</feature>
<proteinExistence type="predicted"/>
<evidence type="ECO:0000256" key="5">
    <source>
        <dbReference type="ARBA" id="ARBA00022692"/>
    </source>
</evidence>
<keyword evidence="2" id="KW-0813">Transport</keyword>
<gene>
    <name evidence="11" type="ORF">CF651_06060</name>
</gene>
<feature type="transmembrane region" description="Helical" evidence="10">
    <location>
        <begin position="411"/>
        <end position="431"/>
    </location>
</feature>
<evidence type="ECO:0000256" key="4">
    <source>
        <dbReference type="ARBA" id="ARBA00022538"/>
    </source>
</evidence>
<feature type="transmembrane region" description="Helical" evidence="10">
    <location>
        <begin position="299"/>
        <end position="332"/>
    </location>
</feature>
<protein>
    <submittedName>
        <fullName evidence="11">Trk family potassium uptake protein</fullName>
    </submittedName>
</protein>
<dbReference type="PANTHER" id="PTHR32024">
    <property type="entry name" value="TRK SYSTEM POTASSIUM UPTAKE PROTEIN TRKG-RELATED"/>
    <property type="match status" value="1"/>
</dbReference>
<keyword evidence="6" id="KW-0630">Potassium</keyword>
<comment type="subcellular location">
    <subcellularLocation>
        <location evidence="1">Cell membrane</location>
        <topology evidence="1">Multi-pass membrane protein</topology>
    </subcellularLocation>
</comment>
<evidence type="ECO:0000256" key="1">
    <source>
        <dbReference type="ARBA" id="ARBA00004651"/>
    </source>
</evidence>
<reference evidence="11 12" key="1">
    <citation type="submission" date="2017-07" db="EMBL/GenBank/DDBJ databases">
        <title>Genome sequencing and assembly of Paenibacillus rigui.</title>
        <authorList>
            <person name="Mayilraj S."/>
        </authorList>
    </citation>
    <scope>NUCLEOTIDE SEQUENCE [LARGE SCALE GENOMIC DNA]</scope>
    <source>
        <strain evidence="11 12">JCM 16352</strain>
    </source>
</reference>
<dbReference type="NCBIfam" id="TIGR00933">
    <property type="entry name" value="2a38"/>
    <property type="match status" value="1"/>
</dbReference>
<feature type="transmembrane region" description="Helical" evidence="10">
    <location>
        <begin position="45"/>
        <end position="64"/>
    </location>
</feature>
<name>A0A229UUX0_9BACL</name>
<dbReference type="Proteomes" id="UP000215509">
    <property type="component" value="Unassembled WGS sequence"/>
</dbReference>
<keyword evidence="5 10" id="KW-0812">Transmembrane</keyword>
<dbReference type="OrthoDB" id="9810952at2"/>
<feature type="transmembrane region" description="Helical" evidence="10">
    <location>
        <begin position="131"/>
        <end position="152"/>
    </location>
</feature>
<dbReference type="GO" id="GO:0005886">
    <property type="term" value="C:plasma membrane"/>
    <property type="evidence" value="ECO:0007669"/>
    <property type="project" value="UniProtKB-SubCell"/>
</dbReference>
<dbReference type="Pfam" id="PF02386">
    <property type="entry name" value="TrkH"/>
    <property type="match status" value="1"/>
</dbReference>
<feature type="transmembrane region" description="Helical" evidence="10">
    <location>
        <begin position="379"/>
        <end position="399"/>
    </location>
</feature>
<evidence type="ECO:0000256" key="10">
    <source>
        <dbReference type="SAM" id="Phobius"/>
    </source>
</evidence>
<organism evidence="11 12">
    <name type="scientific">Paenibacillus rigui</name>
    <dbReference type="NCBI Taxonomy" id="554312"/>
    <lineage>
        <taxon>Bacteria</taxon>
        <taxon>Bacillati</taxon>
        <taxon>Bacillota</taxon>
        <taxon>Bacilli</taxon>
        <taxon>Bacillales</taxon>
        <taxon>Paenibacillaceae</taxon>
        <taxon>Paenibacillus</taxon>
    </lineage>
</organism>
<keyword evidence="3" id="KW-1003">Cell membrane</keyword>
<dbReference type="InterPro" id="IPR004772">
    <property type="entry name" value="TrkH"/>
</dbReference>
<feature type="transmembrane region" description="Helical" evidence="10">
    <location>
        <begin position="15"/>
        <end position="33"/>
    </location>
</feature>
<dbReference type="EMBL" id="NMQW01000008">
    <property type="protein sequence ID" value="OXM87208.1"/>
    <property type="molecule type" value="Genomic_DNA"/>
</dbReference>
<accession>A0A229UUX0</accession>
<evidence type="ECO:0000256" key="2">
    <source>
        <dbReference type="ARBA" id="ARBA00022448"/>
    </source>
</evidence>